<evidence type="ECO:0000313" key="2">
    <source>
        <dbReference type="Proteomes" id="UP001236014"/>
    </source>
</evidence>
<dbReference type="Proteomes" id="UP001236014">
    <property type="component" value="Chromosome"/>
</dbReference>
<name>A0A9Y2MVC3_9PSEU</name>
<dbReference type="RefSeq" id="WP_285970549.1">
    <property type="nucleotide sequence ID" value="NZ_CP127294.1"/>
</dbReference>
<accession>A0A9Y2MVC3</accession>
<keyword evidence="2" id="KW-1185">Reference proteome</keyword>
<dbReference type="EMBL" id="CP127294">
    <property type="protein sequence ID" value="WIX79871.1"/>
    <property type="molecule type" value="Genomic_DNA"/>
</dbReference>
<reference evidence="1 2" key="1">
    <citation type="submission" date="2023-06" db="EMBL/GenBank/DDBJ databases">
        <authorList>
            <person name="Oyuntsetseg B."/>
            <person name="Kim S.B."/>
        </authorList>
    </citation>
    <scope>NUCLEOTIDE SEQUENCE [LARGE SCALE GENOMIC DNA]</scope>
    <source>
        <strain evidence="1 2">2-15</strain>
    </source>
</reference>
<organism evidence="1 2">
    <name type="scientific">Amycolatopsis carbonis</name>
    <dbReference type="NCBI Taxonomy" id="715471"/>
    <lineage>
        <taxon>Bacteria</taxon>
        <taxon>Bacillati</taxon>
        <taxon>Actinomycetota</taxon>
        <taxon>Actinomycetes</taxon>
        <taxon>Pseudonocardiales</taxon>
        <taxon>Pseudonocardiaceae</taxon>
        <taxon>Amycolatopsis</taxon>
    </lineage>
</organism>
<dbReference type="KEGG" id="acab:QRX50_03455"/>
<evidence type="ECO:0000313" key="1">
    <source>
        <dbReference type="EMBL" id="WIX79871.1"/>
    </source>
</evidence>
<dbReference type="AlphaFoldDB" id="A0A9Y2MVC3"/>
<protein>
    <submittedName>
        <fullName evidence="1">Uncharacterized protein</fullName>
    </submittedName>
</protein>
<proteinExistence type="predicted"/>
<gene>
    <name evidence="1" type="ORF">QRX50_03455</name>
</gene>
<sequence length="188" mass="19231">MLRAAVSENAAWCDAFCRISGVSGVFGPHAWTAPARTPKFYPDAVTLTQDAVGADVLPLVDASAGCSVKDSFASLDLPGFEVLFSATWLHFPVLSSSGWPSSASPDPSFVHLDGPTVAHRGPAAVGLWNVTGDDWAGAVAGAAAAFPGLPIVGYEHGDALASALAYGATPLGELRVWAATCQNGPHDA</sequence>